<dbReference type="AlphaFoldDB" id="A0A6J4HSR0"/>
<keyword evidence="6 9" id="KW-0627">Porphyrin biosynthesis</keyword>
<evidence type="ECO:0000256" key="1">
    <source>
        <dbReference type="ARBA" id="ARBA00005059"/>
    </source>
</evidence>
<dbReference type="PIRSF" id="PIRSF000445">
    <property type="entry name" value="4pyrrol_synth_GluRdtase"/>
    <property type="match status" value="1"/>
</dbReference>
<dbReference type="CDD" id="cd05213">
    <property type="entry name" value="NAD_bind_Glutamyl_tRNA_reduct"/>
    <property type="match status" value="1"/>
</dbReference>
<comment type="subunit">
    <text evidence="9">Homodimer.</text>
</comment>
<feature type="site" description="Important for activity" evidence="9 13">
    <location>
        <position position="99"/>
    </location>
</feature>
<dbReference type="GO" id="GO:0019353">
    <property type="term" value="P:protoporphyrinogen IX biosynthetic process from glutamate"/>
    <property type="evidence" value="ECO:0007669"/>
    <property type="project" value="TreeGrafter"/>
</dbReference>
<comment type="domain">
    <text evidence="9">Possesses an unusual extended V-shaped dimeric structure with each monomer consisting of three distinct domains arranged along a curved 'spinal' alpha-helix. The N-terminal catalytic domain specifically recognizes the glutamate moiety of the substrate. The second domain is the NADPH-binding domain, and the third C-terminal domain is responsible for dimerization.</text>
</comment>
<dbReference type="FunFam" id="3.40.50.720:FF:000031">
    <property type="entry name" value="Glutamyl-tRNA reductase"/>
    <property type="match status" value="1"/>
</dbReference>
<feature type="binding site" evidence="9 11">
    <location>
        <position position="109"/>
    </location>
    <ligand>
        <name>substrate</name>
    </ligand>
</feature>
<dbReference type="InterPro" id="IPR036291">
    <property type="entry name" value="NAD(P)-bd_dom_sf"/>
</dbReference>
<dbReference type="Gene3D" id="3.30.460.30">
    <property type="entry name" value="Glutamyl-tRNA reductase, N-terminal domain"/>
    <property type="match status" value="1"/>
</dbReference>
<keyword evidence="5 9" id="KW-0560">Oxidoreductase</keyword>
<comment type="function">
    <text evidence="9">Catalyzes the NADPH-dependent reduction of glutamyl-tRNA(Glu) to glutamate 1-semialdehyde (GSA).</text>
</comment>
<evidence type="ECO:0000256" key="2">
    <source>
        <dbReference type="ARBA" id="ARBA00005916"/>
    </source>
</evidence>
<dbReference type="UniPathway" id="UPA00251">
    <property type="reaction ID" value="UER00316"/>
</dbReference>
<feature type="domain" description="Tetrapyrrole biosynthesis glutamyl-tRNA reductase dimerisation" evidence="15">
    <location>
        <begin position="323"/>
        <end position="420"/>
    </location>
</feature>
<evidence type="ECO:0000256" key="10">
    <source>
        <dbReference type="PIRSR" id="PIRSR000445-1"/>
    </source>
</evidence>
<keyword evidence="4 9" id="KW-0521">NADP</keyword>
<evidence type="ECO:0000259" key="16">
    <source>
        <dbReference type="Pfam" id="PF01488"/>
    </source>
</evidence>
<evidence type="ECO:0000313" key="18">
    <source>
        <dbReference type="EMBL" id="CAA9231815.1"/>
    </source>
</evidence>
<evidence type="ECO:0000256" key="5">
    <source>
        <dbReference type="ARBA" id="ARBA00023002"/>
    </source>
</evidence>
<dbReference type="NCBIfam" id="NF000744">
    <property type="entry name" value="PRK00045.1-3"/>
    <property type="match status" value="1"/>
</dbReference>
<evidence type="ECO:0000256" key="3">
    <source>
        <dbReference type="ARBA" id="ARBA00012970"/>
    </source>
</evidence>
<evidence type="ECO:0000256" key="13">
    <source>
        <dbReference type="PIRSR" id="PIRSR000445-4"/>
    </source>
</evidence>
<dbReference type="FunFam" id="3.30.460.30:FF:000001">
    <property type="entry name" value="Glutamyl-tRNA reductase"/>
    <property type="match status" value="1"/>
</dbReference>
<dbReference type="InterPro" id="IPR036343">
    <property type="entry name" value="GluRdtase_N_sf"/>
</dbReference>
<dbReference type="PANTHER" id="PTHR43013:SF1">
    <property type="entry name" value="GLUTAMYL-TRNA REDUCTASE"/>
    <property type="match status" value="1"/>
</dbReference>
<feature type="domain" description="Glutamyl-tRNA reductase N-terminal" evidence="17">
    <location>
        <begin position="6"/>
        <end position="156"/>
    </location>
</feature>
<evidence type="ECO:0000256" key="8">
    <source>
        <dbReference type="ARBA" id="ARBA00068659"/>
    </source>
</evidence>
<evidence type="ECO:0000259" key="17">
    <source>
        <dbReference type="Pfam" id="PF05201"/>
    </source>
</evidence>
<dbReference type="SUPFAM" id="SSF51735">
    <property type="entry name" value="NAD(P)-binding Rossmann-fold domains"/>
    <property type="match status" value="1"/>
</dbReference>
<comment type="pathway">
    <text evidence="1 9 14">Porphyrin-containing compound metabolism; protoporphyrin-IX biosynthesis; 5-aminolevulinate from L-glutamyl-tRNA(Glu): step 1/2.</text>
</comment>
<dbReference type="Pfam" id="PF00745">
    <property type="entry name" value="GlutR_dimer"/>
    <property type="match status" value="1"/>
</dbReference>
<accession>A0A6J4HSR0</accession>
<dbReference type="SUPFAM" id="SSF69075">
    <property type="entry name" value="Glutamyl tRNA-reductase dimerization domain"/>
    <property type="match status" value="1"/>
</dbReference>
<proteinExistence type="inferred from homology"/>
<dbReference type="InterPro" id="IPR036453">
    <property type="entry name" value="GluRdtase_dimer_dom_sf"/>
</dbReference>
<feature type="binding site" evidence="9 11">
    <location>
        <begin position="114"/>
        <end position="116"/>
    </location>
    <ligand>
        <name>substrate</name>
    </ligand>
</feature>
<reference evidence="18" key="1">
    <citation type="submission" date="2020-02" db="EMBL/GenBank/DDBJ databases">
        <authorList>
            <person name="Meier V. D."/>
        </authorList>
    </citation>
    <scope>NUCLEOTIDE SEQUENCE</scope>
    <source>
        <strain evidence="18">AVDCRST_MAG50</strain>
    </source>
</reference>
<evidence type="ECO:0000256" key="9">
    <source>
        <dbReference type="HAMAP-Rule" id="MF_00087"/>
    </source>
</evidence>
<dbReference type="NCBIfam" id="TIGR01035">
    <property type="entry name" value="hemA"/>
    <property type="match status" value="1"/>
</dbReference>
<dbReference type="InterPro" id="IPR006151">
    <property type="entry name" value="Shikm_DH/Glu-tRNA_Rdtase"/>
</dbReference>
<sequence length="420" mass="45138">MSVVVVGLNHRTVPLDVLERMTVDDARMPKALHDLCTRPNLNEAVVLSTCNRTEIYTVAERYHGAIDDVRTFLTDLSGLNLDAFSDHLYAYHDETAVAHLFKVVSGLDSAVVGETEILGQVRGAWERAEEEGAAATVMRRLFRQALDVGKRARTETAIARGTTSVSQAAVAMAVERLGSLDGRKILVLGSGAMGEGMAVALAGAASSAEILVVNRTRAKAVTLASRVGGRAIQYGDLGTALLEVDLLLTSTGATSTVIDSSDLQAVMAARPTNPLLIVDVAVPRDVEPAAAEVDGVTLLDMDDLRAFAAAGIAGRRREIAGVQLIVEEEVERYLLEASARQLVPIVSSLRDKAELVRKRELERFRARLADLEPKEREAVEALTHGIVNKILHEPTVRLKDAAGSARADRLGDALRALFDL</sequence>
<feature type="binding site" evidence="9 11">
    <location>
        <position position="120"/>
    </location>
    <ligand>
        <name>substrate</name>
    </ligand>
</feature>
<dbReference type="Pfam" id="PF01488">
    <property type="entry name" value="Shikimate_DH"/>
    <property type="match status" value="1"/>
</dbReference>
<feature type="active site" description="Nucleophile" evidence="9 10">
    <location>
        <position position="50"/>
    </location>
</feature>
<evidence type="ECO:0000256" key="6">
    <source>
        <dbReference type="ARBA" id="ARBA00023244"/>
    </source>
</evidence>
<feature type="domain" description="Quinate/shikimate 5-dehydrogenase/glutamyl-tRNA reductase" evidence="16">
    <location>
        <begin position="173"/>
        <end position="305"/>
    </location>
</feature>
<feature type="binding site" evidence="9 12">
    <location>
        <begin position="189"/>
        <end position="194"/>
    </location>
    <ligand>
        <name>NADP(+)</name>
        <dbReference type="ChEBI" id="CHEBI:58349"/>
    </ligand>
</feature>
<dbReference type="InterPro" id="IPR018214">
    <property type="entry name" value="GluRdtase_CS"/>
</dbReference>
<evidence type="ECO:0000256" key="4">
    <source>
        <dbReference type="ARBA" id="ARBA00022857"/>
    </source>
</evidence>
<dbReference type="InterPro" id="IPR000343">
    <property type="entry name" value="4pyrrol_synth_GluRdtase"/>
</dbReference>
<dbReference type="SUPFAM" id="SSF69742">
    <property type="entry name" value="Glutamyl tRNA-reductase catalytic, N-terminal domain"/>
    <property type="match status" value="1"/>
</dbReference>
<evidence type="ECO:0000256" key="11">
    <source>
        <dbReference type="PIRSR" id="PIRSR000445-2"/>
    </source>
</evidence>
<evidence type="ECO:0000256" key="14">
    <source>
        <dbReference type="RuleBase" id="RU000584"/>
    </source>
</evidence>
<dbReference type="HAMAP" id="MF_00087">
    <property type="entry name" value="Glu_tRNA_reductase"/>
    <property type="match status" value="1"/>
</dbReference>
<evidence type="ECO:0000256" key="12">
    <source>
        <dbReference type="PIRSR" id="PIRSR000445-3"/>
    </source>
</evidence>
<evidence type="ECO:0000256" key="7">
    <source>
        <dbReference type="ARBA" id="ARBA00047464"/>
    </source>
</evidence>
<evidence type="ECO:0000259" key="15">
    <source>
        <dbReference type="Pfam" id="PF00745"/>
    </source>
</evidence>
<dbReference type="EC" id="1.2.1.70" evidence="3 9"/>
<dbReference type="PROSITE" id="PS00747">
    <property type="entry name" value="GLUTR"/>
    <property type="match status" value="1"/>
</dbReference>
<dbReference type="Gene3D" id="3.40.50.720">
    <property type="entry name" value="NAD(P)-binding Rossmann-like Domain"/>
    <property type="match status" value="1"/>
</dbReference>
<gene>
    <name evidence="9" type="primary">hemA</name>
    <name evidence="18" type="ORF">AVDCRST_MAG50-1117</name>
</gene>
<feature type="binding site" evidence="9 11">
    <location>
        <begin position="49"/>
        <end position="52"/>
    </location>
    <ligand>
        <name>substrate</name>
    </ligand>
</feature>
<name>A0A6J4HSR0_9ACTN</name>
<protein>
    <recommendedName>
        <fullName evidence="8 9">Glutamyl-tRNA reductase</fullName>
        <shortName evidence="9">GluTR</shortName>
        <ecNumber evidence="3 9">1.2.1.70</ecNumber>
    </recommendedName>
</protein>
<comment type="miscellaneous">
    <text evidence="9">During catalysis, the active site Cys acts as a nucleophile attacking the alpha-carbonyl group of tRNA-bound glutamate with the formation of a thioester intermediate between enzyme and glutamate, and the concomitant release of tRNA(Glu). The thioester intermediate is finally reduced by direct hydride transfer from NADPH, to form the product GSA.</text>
</comment>
<dbReference type="GO" id="GO:0050661">
    <property type="term" value="F:NADP binding"/>
    <property type="evidence" value="ECO:0007669"/>
    <property type="project" value="InterPro"/>
</dbReference>
<dbReference type="PANTHER" id="PTHR43013">
    <property type="entry name" value="GLUTAMYL-TRNA REDUCTASE"/>
    <property type="match status" value="1"/>
</dbReference>
<dbReference type="InterPro" id="IPR015896">
    <property type="entry name" value="4pyrrol_synth_GluRdtase_dimer"/>
</dbReference>
<comment type="catalytic activity">
    <reaction evidence="7 9 14">
        <text>(S)-4-amino-5-oxopentanoate + tRNA(Glu) + NADP(+) = L-glutamyl-tRNA(Glu) + NADPH + H(+)</text>
        <dbReference type="Rhea" id="RHEA:12344"/>
        <dbReference type="Rhea" id="RHEA-COMP:9663"/>
        <dbReference type="Rhea" id="RHEA-COMP:9680"/>
        <dbReference type="ChEBI" id="CHEBI:15378"/>
        <dbReference type="ChEBI" id="CHEBI:57501"/>
        <dbReference type="ChEBI" id="CHEBI:57783"/>
        <dbReference type="ChEBI" id="CHEBI:58349"/>
        <dbReference type="ChEBI" id="CHEBI:78442"/>
        <dbReference type="ChEBI" id="CHEBI:78520"/>
        <dbReference type="EC" id="1.2.1.70"/>
    </reaction>
</comment>
<dbReference type="EMBL" id="CADCTF010000062">
    <property type="protein sequence ID" value="CAA9231815.1"/>
    <property type="molecule type" value="Genomic_DNA"/>
</dbReference>
<dbReference type="InterPro" id="IPR015895">
    <property type="entry name" value="4pyrrol_synth_GluRdtase_N"/>
</dbReference>
<dbReference type="Pfam" id="PF05201">
    <property type="entry name" value="GlutR_N"/>
    <property type="match status" value="1"/>
</dbReference>
<organism evidence="18">
    <name type="scientific">uncultured Acidimicrobiales bacterium</name>
    <dbReference type="NCBI Taxonomy" id="310071"/>
    <lineage>
        <taxon>Bacteria</taxon>
        <taxon>Bacillati</taxon>
        <taxon>Actinomycetota</taxon>
        <taxon>Acidimicrobiia</taxon>
        <taxon>Acidimicrobiales</taxon>
        <taxon>environmental samples</taxon>
    </lineage>
</organism>
<comment type="similarity">
    <text evidence="2 9 14">Belongs to the glutamyl-tRNA reductase family.</text>
</comment>
<dbReference type="GO" id="GO:0008883">
    <property type="term" value="F:glutamyl-tRNA reductase activity"/>
    <property type="evidence" value="ECO:0007669"/>
    <property type="project" value="UniProtKB-UniRule"/>
</dbReference>